<dbReference type="GO" id="GO:0005829">
    <property type="term" value="C:cytosol"/>
    <property type="evidence" value="ECO:0007669"/>
    <property type="project" value="TreeGrafter"/>
</dbReference>
<gene>
    <name evidence="2" type="primary">yaaA</name>
    <name evidence="2" type="ORF">GII36_02065</name>
</gene>
<comment type="similarity">
    <text evidence="1">Belongs to the UPF0246 family.</text>
</comment>
<proteinExistence type="inferred from homology"/>
<evidence type="ECO:0000256" key="1">
    <source>
        <dbReference type="HAMAP-Rule" id="MF_00652"/>
    </source>
</evidence>
<organism evidence="2 3">
    <name type="scientific">Candidatus Mycosynbacter amalyticus</name>
    <dbReference type="NCBI Taxonomy" id="2665156"/>
    <lineage>
        <taxon>Bacteria</taxon>
        <taxon>Candidatus Saccharimonadota</taxon>
        <taxon>Candidatus Saccharimonadota incertae sedis</taxon>
        <taxon>Candidatus Mycosynbacter</taxon>
    </lineage>
</organism>
<dbReference type="HAMAP" id="MF_00652">
    <property type="entry name" value="UPF0246"/>
    <property type="match status" value="1"/>
</dbReference>
<dbReference type="GO" id="GO:0033194">
    <property type="term" value="P:response to hydroperoxide"/>
    <property type="evidence" value="ECO:0007669"/>
    <property type="project" value="TreeGrafter"/>
</dbReference>
<dbReference type="PANTHER" id="PTHR30283">
    <property type="entry name" value="PEROXIDE STRESS RESPONSE PROTEIN YAAA"/>
    <property type="match status" value="1"/>
</dbReference>
<dbReference type="PANTHER" id="PTHR30283:SF4">
    <property type="entry name" value="PEROXIDE STRESS RESISTANCE PROTEIN YAAA"/>
    <property type="match status" value="1"/>
</dbReference>
<sequence>MLQILLHSSKTMRSAPPAPLPYQAPRLLHETLGLAGYLASLNTDEIAKAMKLSPKKAADTHELLATWSSDPGVTRPAVDAFIGDIYSGLQVASLSDADRMYANEHLLILSGLYGGLRALDSVTPYRLEMGYRLPNERYRNLYEYWGDRIATLLHPQVTAIINLSAVEYTKALLPYASQPVVTPKFLTISPKTGESTFVVVHAKIARGAFARWMIVNRVEDVARLQEFSDLGYVYDDRLSSSEEPVFVCREFGGLGLSVRLT</sequence>
<dbReference type="KEGG" id="mama:GII36_02065"/>
<dbReference type="Proteomes" id="UP001059824">
    <property type="component" value="Chromosome"/>
</dbReference>
<dbReference type="Pfam" id="PF03883">
    <property type="entry name" value="H2O2_YaaD"/>
    <property type="match status" value="1"/>
</dbReference>
<dbReference type="EMBL" id="CP045921">
    <property type="protein sequence ID" value="QHN42635.1"/>
    <property type="molecule type" value="Genomic_DNA"/>
</dbReference>
<dbReference type="RefSeq" id="WP_260764082.1">
    <property type="nucleotide sequence ID" value="NZ_CP045921.1"/>
</dbReference>
<dbReference type="InterPro" id="IPR005583">
    <property type="entry name" value="YaaA"/>
</dbReference>
<protein>
    <recommendedName>
        <fullName evidence="1">UPF0246 protein GII36_02065</fullName>
    </recommendedName>
</protein>
<name>A0A857MLG5_9BACT</name>
<reference evidence="2" key="1">
    <citation type="journal article" date="2021" name="Nat. Microbiol.">
        <title>Cocultivation of an ultrasmall environmental parasitic bacterium with lytic ability against bacteria associated with wastewater foams.</title>
        <authorList>
            <person name="Batinovic S."/>
            <person name="Rose J.J.A."/>
            <person name="Ratcliffe J."/>
            <person name="Seviour R.J."/>
            <person name="Petrovski S."/>
        </authorList>
    </citation>
    <scope>NUCLEOTIDE SEQUENCE</scope>
    <source>
        <strain evidence="2">JR1</strain>
    </source>
</reference>
<dbReference type="AlphaFoldDB" id="A0A857MLG5"/>
<keyword evidence="3" id="KW-1185">Reference proteome</keyword>
<accession>A0A857MLG5</accession>
<evidence type="ECO:0000313" key="3">
    <source>
        <dbReference type="Proteomes" id="UP001059824"/>
    </source>
</evidence>
<evidence type="ECO:0000313" key="2">
    <source>
        <dbReference type="EMBL" id="QHN42635.1"/>
    </source>
</evidence>